<dbReference type="GO" id="GO:0045454">
    <property type="term" value="P:cell redox homeostasis"/>
    <property type="evidence" value="ECO:0007669"/>
    <property type="project" value="TreeGrafter"/>
</dbReference>
<keyword evidence="5" id="KW-0049">Antioxidant</keyword>
<keyword evidence="6 15" id="KW-0560">Oxidoreductase</keyword>
<comment type="subunit">
    <text evidence="2">Monomer.</text>
</comment>
<evidence type="ECO:0000259" key="14">
    <source>
        <dbReference type="PROSITE" id="PS51352"/>
    </source>
</evidence>
<evidence type="ECO:0000313" key="15">
    <source>
        <dbReference type="EMBL" id="BAH39542.1"/>
    </source>
</evidence>
<proteinExistence type="inferred from homology"/>
<name>C1ABD6_GEMAT</name>
<evidence type="ECO:0000256" key="13">
    <source>
        <dbReference type="PIRSR" id="PIRSR000239-1"/>
    </source>
</evidence>
<keyword evidence="4 15" id="KW-0575">Peroxidase</keyword>
<dbReference type="STRING" id="379066.GAU_2500"/>
<dbReference type="PANTHER" id="PTHR42801">
    <property type="entry name" value="THIOREDOXIN-DEPENDENT PEROXIDE REDUCTASE"/>
    <property type="match status" value="1"/>
</dbReference>
<evidence type="ECO:0000256" key="1">
    <source>
        <dbReference type="ARBA" id="ARBA00003330"/>
    </source>
</evidence>
<keyword evidence="7" id="KW-1015">Disulfide bond</keyword>
<gene>
    <name evidence="15" type="primary">bcp</name>
    <name evidence="15" type="ordered locus">GAU_2500</name>
</gene>
<evidence type="ECO:0000256" key="11">
    <source>
        <dbReference type="ARBA" id="ARBA00042639"/>
    </source>
</evidence>
<accession>C1ABD6</accession>
<dbReference type="GO" id="GO:0008379">
    <property type="term" value="F:thioredoxin peroxidase activity"/>
    <property type="evidence" value="ECO:0007669"/>
    <property type="project" value="TreeGrafter"/>
</dbReference>
<evidence type="ECO:0000256" key="9">
    <source>
        <dbReference type="ARBA" id="ARBA00032824"/>
    </source>
</evidence>
<dbReference type="AlphaFoldDB" id="C1ABD6"/>
<dbReference type="HOGENOM" id="CLU_042529_14_1_0"/>
<dbReference type="PROSITE" id="PS51352">
    <property type="entry name" value="THIOREDOXIN_2"/>
    <property type="match status" value="1"/>
</dbReference>
<comment type="catalytic activity">
    <reaction evidence="12">
        <text>a hydroperoxide + [thioredoxin]-dithiol = an alcohol + [thioredoxin]-disulfide + H2O</text>
        <dbReference type="Rhea" id="RHEA:62620"/>
        <dbReference type="Rhea" id="RHEA-COMP:10698"/>
        <dbReference type="Rhea" id="RHEA-COMP:10700"/>
        <dbReference type="ChEBI" id="CHEBI:15377"/>
        <dbReference type="ChEBI" id="CHEBI:29950"/>
        <dbReference type="ChEBI" id="CHEBI:30879"/>
        <dbReference type="ChEBI" id="CHEBI:35924"/>
        <dbReference type="ChEBI" id="CHEBI:50058"/>
        <dbReference type="EC" id="1.11.1.24"/>
    </reaction>
</comment>
<dbReference type="InterPro" id="IPR036249">
    <property type="entry name" value="Thioredoxin-like_sf"/>
</dbReference>
<dbReference type="RefSeq" id="WP_015894311.1">
    <property type="nucleotide sequence ID" value="NC_012489.1"/>
</dbReference>
<evidence type="ECO:0000256" key="12">
    <source>
        <dbReference type="ARBA" id="ARBA00049091"/>
    </source>
</evidence>
<evidence type="ECO:0000256" key="5">
    <source>
        <dbReference type="ARBA" id="ARBA00022862"/>
    </source>
</evidence>
<dbReference type="GO" id="GO:0005737">
    <property type="term" value="C:cytoplasm"/>
    <property type="evidence" value="ECO:0007669"/>
    <property type="project" value="TreeGrafter"/>
</dbReference>
<evidence type="ECO:0000256" key="2">
    <source>
        <dbReference type="ARBA" id="ARBA00011245"/>
    </source>
</evidence>
<dbReference type="NCBIfam" id="NF006960">
    <property type="entry name" value="PRK09437.1"/>
    <property type="match status" value="1"/>
</dbReference>
<evidence type="ECO:0000256" key="6">
    <source>
        <dbReference type="ARBA" id="ARBA00023002"/>
    </source>
</evidence>
<sequence>MPIAAGQPAPDFTLLADSGKPLTLSSLRGKWVVLYAYPKDSTATCTVQACDLRDGVPRFRRRKTVVIGISPDSVTSHQRFKAKNTLPFTLLADPEHVVLQAYDVWKEKLLYGRRYMGVVRTTFLIDPSGQIVRVFERVKARGHAEELLAAIAELA</sequence>
<evidence type="ECO:0000256" key="8">
    <source>
        <dbReference type="ARBA" id="ARBA00023284"/>
    </source>
</evidence>
<dbReference type="EMBL" id="AP009153">
    <property type="protein sequence ID" value="BAH39542.1"/>
    <property type="molecule type" value="Genomic_DNA"/>
</dbReference>
<organism evidence="15 16">
    <name type="scientific">Gemmatimonas aurantiaca (strain DSM 14586 / JCM 11422 / NBRC 100505 / T-27)</name>
    <dbReference type="NCBI Taxonomy" id="379066"/>
    <lineage>
        <taxon>Bacteria</taxon>
        <taxon>Pseudomonadati</taxon>
        <taxon>Gemmatimonadota</taxon>
        <taxon>Gemmatimonadia</taxon>
        <taxon>Gemmatimonadales</taxon>
        <taxon>Gemmatimonadaceae</taxon>
        <taxon>Gemmatimonas</taxon>
    </lineage>
</organism>
<dbReference type="FunFam" id="3.40.30.10:FF:000007">
    <property type="entry name" value="Thioredoxin-dependent thiol peroxidase"/>
    <property type="match status" value="1"/>
</dbReference>
<comment type="similarity">
    <text evidence="10">Belongs to the peroxiredoxin family. BCP/PrxQ subfamily.</text>
</comment>
<dbReference type="GO" id="GO:0034599">
    <property type="term" value="P:cellular response to oxidative stress"/>
    <property type="evidence" value="ECO:0007669"/>
    <property type="project" value="TreeGrafter"/>
</dbReference>
<dbReference type="InterPro" id="IPR013766">
    <property type="entry name" value="Thioredoxin_domain"/>
</dbReference>
<evidence type="ECO:0000256" key="7">
    <source>
        <dbReference type="ARBA" id="ARBA00023157"/>
    </source>
</evidence>
<dbReference type="CDD" id="cd03017">
    <property type="entry name" value="PRX_BCP"/>
    <property type="match status" value="1"/>
</dbReference>
<dbReference type="InterPro" id="IPR050924">
    <property type="entry name" value="Peroxiredoxin_BCP/PrxQ"/>
</dbReference>
<dbReference type="Proteomes" id="UP000002209">
    <property type="component" value="Chromosome"/>
</dbReference>
<reference evidence="16" key="1">
    <citation type="submission" date="2006-03" db="EMBL/GenBank/DDBJ databases">
        <title>Complete genome sequence of Gemmatimonas aurantiaca T-27 that represents a novel phylum Gemmatimonadetes.</title>
        <authorList>
            <person name="Takasaki K."/>
            <person name="Ichikawa N."/>
            <person name="Miura H."/>
            <person name="Matsushita S."/>
            <person name="Watanabe Y."/>
            <person name="Oguchi A."/>
            <person name="Ankai A."/>
            <person name="Yashiro I."/>
            <person name="Takahashi M."/>
            <person name="Terui Y."/>
            <person name="Fukui S."/>
            <person name="Yokoyama H."/>
            <person name="Tanikawa S."/>
            <person name="Hanada S."/>
            <person name="Kamagata Y."/>
            <person name="Fujita N."/>
        </authorList>
    </citation>
    <scope>NUCLEOTIDE SEQUENCE [LARGE SCALE GENOMIC DNA]</scope>
    <source>
        <strain evidence="16">T-27 / DSM 14586 / JCM 11422 / NBRC 100505</strain>
    </source>
</reference>
<dbReference type="eggNOG" id="COG1225">
    <property type="taxonomic scope" value="Bacteria"/>
</dbReference>
<evidence type="ECO:0000256" key="3">
    <source>
        <dbReference type="ARBA" id="ARBA00013017"/>
    </source>
</evidence>
<feature type="domain" description="Thioredoxin" evidence="14">
    <location>
        <begin position="3"/>
        <end position="155"/>
    </location>
</feature>
<dbReference type="KEGG" id="gau:GAU_2500"/>
<protein>
    <recommendedName>
        <fullName evidence="3">thioredoxin-dependent peroxiredoxin</fullName>
        <ecNumber evidence="3">1.11.1.24</ecNumber>
    </recommendedName>
    <alternativeName>
        <fullName evidence="9">Thioredoxin peroxidase</fullName>
    </alternativeName>
    <alternativeName>
        <fullName evidence="11">Thioredoxin-dependent peroxiredoxin Bcp</fullName>
    </alternativeName>
</protein>
<dbReference type="InterPro" id="IPR000866">
    <property type="entry name" value="AhpC/TSA"/>
</dbReference>
<dbReference type="SUPFAM" id="SSF52833">
    <property type="entry name" value="Thioredoxin-like"/>
    <property type="match status" value="1"/>
</dbReference>
<evidence type="ECO:0000313" key="16">
    <source>
        <dbReference type="Proteomes" id="UP000002209"/>
    </source>
</evidence>
<dbReference type="EC" id="1.11.1.24" evidence="3"/>
<feature type="active site" description="Cysteine sulfenic acid (-SOH) intermediate; for peroxidase activity" evidence="13">
    <location>
        <position position="45"/>
    </location>
</feature>
<dbReference type="InterPro" id="IPR024706">
    <property type="entry name" value="Peroxiredoxin_AhpC-typ"/>
</dbReference>
<evidence type="ECO:0000256" key="10">
    <source>
        <dbReference type="ARBA" id="ARBA00038489"/>
    </source>
</evidence>
<dbReference type="PIRSF" id="PIRSF000239">
    <property type="entry name" value="AHPC"/>
    <property type="match status" value="1"/>
</dbReference>
<keyword evidence="16" id="KW-1185">Reference proteome</keyword>
<dbReference type="Gene3D" id="3.40.30.10">
    <property type="entry name" value="Glutaredoxin"/>
    <property type="match status" value="1"/>
</dbReference>
<evidence type="ECO:0000256" key="4">
    <source>
        <dbReference type="ARBA" id="ARBA00022559"/>
    </source>
</evidence>
<keyword evidence="8" id="KW-0676">Redox-active center</keyword>
<dbReference type="Pfam" id="PF00578">
    <property type="entry name" value="AhpC-TSA"/>
    <property type="match status" value="1"/>
</dbReference>
<dbReference type="PANTHER" id="PTHR42801:SF4">
    <property type="entry name" value="AHPC_TSA FAMILY PROTEIN"/>
    <property type="match status" value="1"/>
</dbReference>
<comment type="function">
    <text evidence="1">Thiol-specific peroxidase that catalyzes the reduction of hydrogen peroxide and organic hydroperoxides to water and alcohols, respectively. Plays a role in cell protection against oxidative stress by detoxifying peroxides and as sensor of hydrogen peroxide-mediated signaling events.</text>
</comment>